<name>W0A5Q6_9SPHN</name>
<evidence type="ECO:0000259" key="3">
    <source>
        <dbReference type="SMART" id="SM00822"/>
    </source>
</evidence>
<sequence>MGLMRRLEGKVAVVAGAGGIGTATAERLAAEGCAVMLGDLDGASAVTAAAAIETTGSPCAGMAYDAADDDAVAGLVAAAVDRFGRLDFMHANAANMRAIREDGDAMTLSLDTFDATVAVNMRGTLSCARHALPHLVANRGAFVVTSSSAAHMGEPERVAYAMTKAAVNALVRHIASRWGKEGVRANAIAPGMVLTAQIKQSMPQEFQDRVLAAHRHWRLGESEDIAAMVAMLFSPDGEWINGQVIAVDGGASLRP</sequence>
<dbReference type="eggNOG" id="COG1028">
    <property type="taxonomic scope" value="Bacteria"/>
</dbReference>
<dbReference type="RefSeq" id="WP_039996471.1">
    <property type="nucleotide sequence ID" value="NZ_CP006644.1"/>
</dbReference>
<dbReference type="InterPro" id="IPR036291">
    <property type="entry name" value="NAD(P)-bd_dom_sf"/>
</dbReference>
<evidence type="ECO:0000313" key="4">
    <source>
        <dbReference type="EMBL" id="AHE53294.1"/>
    </source>
</evidence>
<reference evidence="4 5" key="1">
    <citation type="submission" date="2013-07" db="EMBL/GenBank/DDBJ databases">
        <title>Completed genome of Sphingomonas sanxanigenens NX02.</title>
        <authorList>
            <person name="Ma T."/>
            <person name="Huang H."/>
            <person name="Wu M."/>
            <person name="Li X."/>
            <person name="Li G."/>
        </authorList>
    </citation>
    <scope>NUCLEOTIDE SEQUENCE [LARGE SCALE GENOMIC DNA]</scope>
    <source>
        <strain evidence="4 5">NX02</strain>
    </source>
</reference>
<dbReference type="STRING" id="1123269.NX02_07845"/>
<dbReference type="PATRIC" id="fig|1123269.5.peg.1530"/>
<dbReference type="OrthoDB" id="7064009at2"/>
<evidence type="ECO:0000256" key="2">
    <source>
        <dbReference type="ARBA" id="ARBA00023002"/>
    </source>
</evidence>
<dbReference type="PANTHER" id="PTHR24321:SF14">
    <property type="entry name" value="SHORT-CHAIN TYPE DEHYDROGENASE_REDUCTASE BLR2146-RELATED"/>
    <property type="match status" value="1"/>
</dbReference>
<accession>W0A5Q6</accession>
<dbReference type="Proteomes" id="UP000018851">
    <property type="component" value="Chromosome"/>
</dbReference>
<dbReference type="Gene3D" id="3.40.50.720">
    <property type="entry name" value="NAD(P)-binding Rossmann-like Domain"/>
    <property type="match status" value="1"/>
</dbReference>
<dbReference type="HOGENOM" id="CLU_010194_1_0_5"/>
<evidence type="ECO:0000256" key="1">
    <source>
        <dbReference type="ARBA" id="ARBA00006484"/>
    </source>
</evidence>
<organism evidence="4 5">
    <name type="scientific">Sphingomonas sanxanigenens DSM 19645 = NX02</name>
    <dbReference type="NCBI Taxonomy" id="1123269"/>
    <lineage>
        <taxon>Bacteria</taxon>
        <taxon>Pseudomonadati</taxon>
        <taxon>Pseudomonadota</taxon>
        <taxon>Alphaproteobacteria</taxon>
        <taxon>Sphingomonadales</taxon>
        <taxon>Sphingomonadaceae</taxon>
        <taxon>Sphingomonas</taxon>
    </lineage>
</organism>
<dbReference type="GO" id="GO:0016491">
    <property type="term" value="F:oxidoreductase activity"/>
    <property type="evidence" value="ECO:0007669"/>
    <property type="project" value="UniProtKB-KW"/>
</dbReference>
<dbReference type="InterPro" id="IPR020904">
    <property type="entry name" value="Sc_DH/Rdtase_CS"/>
</dbReference>
<dbReference type="Pfam" id="PF13561">
    <property type="entry name" value="adh_short_C2"/>
    <property type="match status" value="1"/>
</dbReference>
<feature type="domain" description="Ketoreductase" evidence="3">
    <location>
        <begin position="10"/>
        <end position="191"/>
    </location>
</feature>
<proteinExistence type="inferred from homology"/>
<evidence type="ECO:0000313" key="5">
    <source>
        <dbReference type="Proteomes" id="UP000018851"/>
    </source>
</evidence>
<comment type="similarity">
    <text evidence="1">Belongs to the short-chain dehydrogenases/reductases (SDR) family.</text>
</comment>
<dbReference type="AlphaFoldDB" id="W0A5Q6"/>
<dbReference type="PRINTS" id="PR00081">
    <property type="entry name" value="GDHRDH"/>
</dbReference>
<gene>
    <name evidence="4" type="ORF">NX02_07845</name>
</gene>
<dbReference type="PANTHER" id="PTHR24321">
    <property type="entry name" value="DEHYDROGENASES, SHORT CHAIN"/>
    <property type="match status" value="1"/>
</dbReference>
<keyword evidence="2" id="KW-0560">Oxidoreductase</keyword>
<protein>
    <submittedName>
        <fullName evidence="4">Oxidoreductase</fullName>
    </submittedName>
</protein>
<dbReference type="InterPro" id="IPR002347">
    <property type="entry name" value="SDR_fam"/>
</dbReference>
<keyword evidence="5" id="KW-1185">Reference proteome</keyword>
<dbReference type="FunFam" id="3.40.50.720:FF:000084">
    <property type="entry name" value="Short-chain dehydrogenase reductase"/>
    <property type="match status" value="1"/>
</dbReference>
<dbReference type="SMART" id="SM00822">
    <property type="entry name" value="PKS_KR"/>
    <property type="match status" value="1"/>
</dbReference>
<dbReference type="EMBL" id="CP006644">
    <property type="protein sequence ID" value="AHE53294.1"/>
    <property type="molecule type" value="Genomic_DNA"/>
</dbReference>
<dbReference type="SUPFAM" id="SSF51735">
    <property type="entry name" value="NAD(P)-binding Rossmann-fold domains"/>
    <property type="match status" value="1"/>
</dbReference>
<dbReference type="KEGG" id="ssan:NX02_07845"/>
<dbReference type="InterPro" id="IPR057326">
    <property type="entry name" value="KR_dom"/>
</dbReference>
<dbReference type="CDD" id="cd05233">
    <property type="entry name" value="SDR_c"/>
    <property type="match status" value="1"/>
</dbReference>
<dbReference type="PROSITE" id="PS00061">
    <property type="entry name" value="ADH_SHORT"/>
    <property type="match status" value="1"/>
</dbReference>